<keyword evidence="5 7" id="KW-0573">Peptidoglycan synthesis</keyword>
<dbReference type="InterPro" id="IPR052905">
    <property type="entry name" value="LD-transpeptidase_YkuD-like"/>
</dbReference>
<dbReference type="SUPFAM" id="SSF141523">
    <property type="entry name" value="L,D-transpeptidase catalytic domain-like"/>
    <property type="match status" value="1"/>
</dbReference>
<evidence type="ECO:0000256" key="4">
    <source>
        <dbReference type="ARBA" id="ARBA00022960"/>
    </source>
</evidence>
<dbReference type="OrthoDB" id="9778545at2"/>
<dbReference type="UniPathway" id="UPA00219"/>
<dbReference type="Pfam" id="PF20142">
    <property type="entry name" value="Scaffold"/>
    <property type="match status" value="1"/>
</dbReference>
<dbReference type="GO" id="GO:0004180">
    <property type="term" value="F:carboxypeptidase activity"/>
    <property type="evidence" value="ECO:0007669"/>
    <property type="project" value="UniProtKB-ARBA"/>
</dbReference>
<evidence type="ECO:0000256" key="6">
    <source>
        <dbReference type="ARBA" id="ARBA00023316"/>
    </source>
</evidence>
<dbReference type="CDD" id="cd16913">
    <property type="entry name" value="YkuD_like"/>
    <property type="match status" value="1"/>
</dbReference>
<name>A0A4P7PQV1_9FLAO</name>
<proteinExistence type="inferred from homology"/>
<dbReference type="GO" id="GO:0009252">
    <property type="term" value="P:peptidoglycan biosynthetic process"/>
    <property type="evidence" value="ECO:0007669"/>
    <property type="project" value="UniProtKB-UniPathway"/>
</dbReference>
<keyword evidence="4 7" id="KW-0133">Cell shape</keyword>
<evidence type="ECO:0000313" key="10">
    <source>
        <dbReference type="Proteomes" id="UP000296862"/>
    </source>
</evidence>
<dbReference type="Pfam" id="PF03734">
    <property type="entry name" value="YkuD"/>
    <property type="match status" value="1"/>
</dbReference>
<keyword evidence="10" id="KW-1185">Reference proteome</keyword>
<dbReference type="InterPro" id="IPR045380">
    <property type="entry name" value="LD_TPept_scaffold_dom"/>
</dbReference>
<dbReference type="Gene3D" id="2.40.440.10">
    <property type="entry name" value="L,D-transpeptidase catalytic domain-like"/>
    <property type="match status" value="1"/>
</dbReference>
<protein>
    <recommendedName>
        <fullName evidence="8">L,D-TPase catalytic domain-containing protein</fullName>
    </recommendedName>
</protein>
<dbReference type="Proteomes" id="UP000296862">
    <property type="component" value="Chromosome"/>
</dbReference>
<dbReference type="InterPro" id="IPR005490">
    <property type="entry name" value="LD_TPept_cat_dom"/>
</dbReference>
<dbReference type="PANTHER" id="PTHR41533">
    <property type="entry name" value="L,D-TRANSPEPTIDASE HI_1667-RELATED"/>
    <property type="match status" value="1"/>
</dbReference>
<evidence type="ECO:0000256" key="2">
    <source>
        <dbReference type="ARBA" id="ARBA00005992"/>
    </source>
</evidence>
<organism evidence="9 10">
    <name type="scientific">Flavobacterium sangjuense</name>
    <dbReference type="NCBI Taxonomy" id="2518177"/>
    <lineage>
        <taxon>Bacteria</taxon>
        <taxon>Pseudomonadati</taxon>
        <taxon>Bacteroidota</taxon>
        <taxon>Flavobacteriia</taxon>
        <taxon>Flavobacteriales</taxon>
        <taxon>Flavobacteriaceae</taxon>
        <taxon>Flavobacterium</taxon>
    </lineage>
</organism>
<dbReference type="RefSeq" id="WP_136151210.1">
    <property type="nucleotide sequence ID" value="NZ_CP038810.1"/>
</dbReference>
<dbReference type="GO" id="GO:0071555">
    <property type="term" value="P:cell wall organization"/>
    <property type="evidence" value="ECO:0007669"/>
    <property type="project" value="UniProtKB-UniRule"/>
</dbReference>
<reference evidence="9 10" key="1">
    <citation type="submission" date="2019-04" db="EMBL/GenBank/DDBJ databases">
        <title>Flavobacterium sp. GS03.</title>
        <authorList>
            <person name="Kim H."/>
        </authorList>
    </citation>
    <scope>NUCLEOTIDE SEQUENCE [LARGE SCALE GENOMIC DNA]</scope>
    <source>
        <strain evidence="9 10">GS03</strain>
    </source>
</reference>
<evidence type="ECO:0000313" key="9">
    <source>
        <dbReference type="EMBL" id="QBZ97241.1"/>
    </source>
</evidence>
<evidence type="ECO:0000259" key="8">
    <source>
        <dbReference type="PROSITE" id="PS52029"/>
    </source>
</evidence>
<evidence type="ECO:0000256" key="3">
    <source>
        <dbReference type="ARBA" id="ARBA00022679"/>
    </source>
</evidence>
<feature type="active site" description="Proton donor/acceptor" evidence="7">
    <location>
        <position position="427"/>
    </location>
</feature>
<sequence length="526" mass="61255">MNRTKIYRLLLILFVVSISLTSWYCINKESKEIAANKKKKESFSLSFDSTLVETFYAKYPKLILYKKQVLSLYQKNKYDFIWYDTKGRKETADVIFNKINNLFEDGVISKVPYKETLDGLFQKTSEKPDVEVELFLSNYYFYYTNKVLQGIDDTKSNELEWYLPREKQSYVAYLDSLLVDPKLIDKKEQHIEQYYKLKAVLKKYRDIEQKGGWDSIAVPKDFVSIKPGDSSDVVAKIRTRLFLTGDIDVDSGRKLYGFALQQAVLKYKKRNGFTLDKIILPKHIDEMNVPISSRVKTIIVNMERCRWISPDVAKAKEFIVVNIPSYRLRYFKEGQVVLSSNVVVGSMMNKTVIFSGLMSYIVFSPYWNVPTSIKEKEILPGIAKNKNYLAKHNMEWNGANIRQKPGKNNSLGLVKFLFPNSNNIYLHDSPAKELFTQEKRAFSHGCIRVEKPKELANLILEDDANWTPEKIDAAMNKGKESWYTLKNKIPVYIGYFTAWVDDDGNINFYKDIYERDERLAAMLVEE</sequence>
<dbReference type="GO" id="GO:0016740">
    <property type="term" value="F:transferase activity"/>
    <property type="evidence" value="ECO:0007669"/>
    <property type="project" value="UniProtKB-KW"/>
</dbReference>
<comment type="similarity">
    <text evidence="2">Belongs to the YkuD family.</text>
</comment>
<dbReference type="PROSITE" id="PS52029">
    <property type="entry name" value="LD_TPASE"/>
    <property type="match status" value="1"/>
</dbReference>
<evidence type="ECO:0000256" key="7">
    <source>
        <dbReference type="PROSITE-ProRule" id="PRU01373"/>
    </source>
</evidence>
<comment type="pathway">
    <text evidence="1 7">Cell wall biogenesis; peptidoglycan biosynthesis.</text>
</comment>
<dbReference type="AlphaFoldDB" id="A0A4P7PQV1"/>
<feature type="active site" description="Nucleophile" evidence="7">
    <location>
        <position position="446"/>
    </location>
</feature>
<dbReference type="KEGG" id="fsn:GS03_00727"/>
<dbReference type="PANTHER" id="PTHR41533:SF2">
    <property type="entry name" value="BLR7131 PROTEIN"/>
    <property type="match status" value="1"/>
</dbReference>
<keyword evidence="6 7" id="KW-0961">Cell wall biogenesis/degradation</keyword>
<evidence type="ECO:0000256" key="5">
    <source>
        <dbReference type="ARBA" id="ARBA00022984"/>
    </source>
</evidence>
<gene>
    <name evidence="9" type="ORF">GS03_00727</name>
</gene>
<dbReference type="EMBL" id="CP038810">
    <property type="protein sequence ID" value="QBZ97241.1"/>
    <property type="molecule type" value="Genomic_DNA"/>
</dbReference>
<keyword evidence="3" id="KW-0808">Transferase</keyword>
<feature type="domain" description="L,D-TPase catalytic" evidence="8">
    <location>
        <begin position="317"/>
        <end position="472"/>
    </location>
</feature>
<accession>A0A4P7PQV1</accession>
<dbReference type="InterPro" id="IPR038063">
    <property type="entry name" value="Transpep_catalytic_dom"/>
</dbReference>
<evidence type="ECO:0000256" key="1">
    <source>
        <dbReference type="ARBA" id="ARBA00004752"/>
    </source>
</evidence>
<dbReference type="GO" id="GO:0008360">
    <property type="term" value="P:regulation of cell shape"/>
    <property type="evidence" value="ECO:0007669"/>
    <property type="project" value="UniProtKB-UniRule"/>
</dbReference>